<feature type="transmembrane region" description="Helical" evidence="1">
    <location>
        <begin position="68"/>
        <end position="87"/>
    </location>
</feature>
<sequence>MLSSLKSLNLLLMFLLKLAVYVAVVLWGIAVGDRWPVEAALGAGAPVVMMTVWALFGSPRAAHPARGACRIVLEVLWFGAGAAALAASGRPRWAVVFAGVCLVNATLRRLWRQ</sequence>
<feature type="transmembrane region" description="Helical" evidence="1">
    <location>
        <begin position="35"/>
        <end position="56"/>
    </location>
</feature>
<dbReference type="InterPro" id="IPR021214">
    <property type="entry name" value="DUF2568"/>
</dbReference>
<protein>
    <submittedName>
        <fullName evidence="2">YrdB family protein</fullName>
    </submittedName>
</protein>
<evidence type="ECO:0000256" key="1">
    <source>
        <dbReference type="SAM" id="Phobius"/>
    </source>
</evidence>
<organism evidence="2 3">
    <name type="scientific">Streptomyces coelicoflavus</name>
    <dbReference type="NCBI Taxonomy" id="285562"/>
    <lineage>
        <taxon>Bacteria</taxon>
        <taxon>Bacillati</taxon>
        <taxon>Actinomycetota</taxon>
        <taxon>Actinomycetes</taxon>
        <taxon>Kitasatosporales</taxon>
        <taxon>Streptomycetaceae</taxon>
        <taxon>Streptomyces</taxon>
    </lineage>
</organism>
<dbReference type="RefSeq" id="WP_164142493.1">
    <property type="nucleotide sequence ID" value="NZ_JAAGMB010000582.1"/>
</dbReference>
<proteinExistence type="predicted"/>
<dbReference type="Proteomes" id="UP000469545">
    <property type="component" value="Unassembled WGS sequence"/>
</dbReference>
<keyword evidence="1" id="KW-0472">Membrane</keyword>
<dbReference type="Pfam" id="PF10823">
    <property type="entry name" value="DUF2568"/>
    <property type="match status" value="1"/>
</dbReference>
<accession>A0A6N9UUY1</accession>
<gene>
    <name evidence="2" type="ORF">G3I46_27075</name>
</gene>
<evidence type="ECO:0000313" key="2">
    <source>
        <dbReference type="EMBL" id="NEB20113.1"/>
    </source>
</evidence>
<keyword evidence="3" id="KW-1185">Reference proteome</keyword>
<reference evidence="2 3" key="1">
    <citation type="submission" date="2020-01" db="EMBL/GenBank/DDBJ databases">
        <title>Insect and environment-associated Actinomycetes.</title>
        <authorList>
            <person name="Currrie C."/>
            <person name="Chevrette M."/>
            <person name="Carlson C."/>
            <person name="Stubbendieck R."/>
            <person name="Wendt-Pienkowski E."/>
        </authorList>
    </citation>
    <scope>NUCLEOTIDE SEQUENCE [LARGE SCALE GENOMIC DNA]</scope>
    <source>
        <strain evidence="2 3">SID14172</strain>
    </source>
</reference>
<keyword evidence="1" id="KW-0812">Transmembrane</keyword>
<name>A0A6N9UUY1_9ACTN</name>
<dbReference type="AlphaFoldDB" id="A0A6N9UUY1"/>
<feature type="transmembrane region" description="Helical" evidence="1">
    <location>
        <begin position="93"/>
        <end position="111"/>
    </location>
</feature>
<keyword evidence="1" id="KW-1133">Transmembrane helix</keyword>
<feature type="transmembrane region" description="Helical" evidence="1">
    <location>
        <begin position="7"/>
        <end position="29"/>
    </location>
</feature>
<dbReference type="EMBL" id="JAAGMB010000582">
    <property type="protein sequence ID" value="NEB20113.1"/>
    <property type="molecule type" value="Genomic_DNA"/>
</dbReference>
<comment type="caution">
    <text evidence="2">The sequence shown here is derived from an EMBL/GenBank/DDBJ whole genome shotgun (WGS) entry which is preliminary data.</text>
</comment>
<evidence type="ECO:0000313" key="3">
    <source>
        <dbReference type="Proteomes" id="UP000469545"/>
    </source>
</evidence>